<evidence type="ECO:0000259" key="9">
    <source>
        <dbReference type="Pfam" id="PF01571"/>
    </source>
</evidence>
<name>A0A7W7YGY8_9BACT</name>
<dbReference type="GO" id="GO:0008483">
    <property type="term" value="F:transaminase activity"/>
    <property type="evidence" value="ECO:0007669"/>
    <property type="project" value="UniProtKB-KW"/>
</dbReference>
<sequence length="372" mass="39959">MSVPDSLRRTPLHAVHVEMGARMVPFAGWDMPVQYTGIVDEHKAVRQSVGVFDISHMGQFIVSGNGAEAFLNRVLTNNIAKLQPGQGQYTLLLNAQGGVIDDLIAYRTSEREFYLVVNASRIDADWQQLESQLTEDDDVLMANASDFTAGLAVQGPKAREVAAAVFGSTDSFPEHNTILVSMTENGPMWLCGTGYTGEEGFEFFMPAETAEGWFRKIVEAVKAAGGMPCGLGARDTLRLEMGYPLNGNDLSEQRTPLQAGLGFFVDLDKGEFTGREALVAQKAAGLPDKLAAFRMTGAAPPPRPHYPVVSGGQVVGEVCSGTQSPSLSAGIGMAYVPLAAAAIGSTIEIEIRGRRFPAEVVKKPFYRRPATS</sequence>
<dbReference type="FunFam" id="2.40.30.110:FF:000003">
    <property type="entry name" value="Aminomethyltransferase"/>
    <property type="match status" value="1"/>
</dbReference>
<dbReference type="GO" id="GO:0004047">
    <property type="term" value="F:aminomethyltransferase activity"/>
    <property type="evidence" value="ECO:0007669"/>
    <property type="project" value="UniProtKB-UniRule"/>
</dbReference>
<evidence type="ECO:0000313" key="11">
    <source>
        <dbReference type="EMBL" id="MBB5035670.1"/>
    </source>
</evidence>
<dbReference type="InterPro" id="IPR028896">
    <property type="entry name" value="GcvT/YgfZ/DmdA"/>
</dbReference>
<dbReference type="InterPro" id="IPR027266">
    <property type="entry name" value="TrmE/GcvT-like"/>
</dbReference>
<dbReference type="InterPro" id="IPR006222">
    <property type="entry name" value="GCVT_N"/>
</dbReference>
<evidence type="ECO:0000256" key="2">
    <source>
        <dbReference type="ARBA" id="ARBA00012616"/>
    </source>
</evidence>
<dbReference type="GO" id="GO:0019464">
    <property type="term" value="P:glycine decarboxylation via glycine cleavage system"/>
    <property type="evidence" value="ECO:0007669"/>
    <property type="project" value="UniProtKB-UniRule"/>
</dbReference>
<proteinExistence type="inferred from homology"/>
<evidence type="ECO:0000256" key="8">
    <source>
        <dbReference type="PIRSR" id="PIRSR006487-1"/>
    </source>
</evidence>
<organism evidence="11 12">
    <name type="scientific">Prosthecobacter vanneervenii</name>
    <dbReference type="NCBI Taxonomy" id="48466"/>
    <lineage>
        <taxon>Bacteria</taxon>
        <taxon>Pseudomonadati</taxon>
        <taxon>Verrucomicrobiota</taxon>
        <taxon>Verrucomicrobiia</taxon>
        <taxon>Verrucomicrobiales</taxon>
        <taxon>Verrucomicrobiaceae</taxon>
        <taxon>Prosthecobacter</taxon>
    </lineage>
</organism>
<keyword evidence="11" id="KW-0489">Methyltransferase</keyword>
<dbReference type="GO" id="GO:0008168">
    <property type="term" value="F:methyltransferase activity"/>
    <property type="evidence" value="ECO:0007669"/>
    <property type="project" value="UniProtKB-KW"/>
</dbReference>
<accession>A0A7W7YGY8</accession>
<dbReference type="InterPro" id="IPR006223">
    <property type="entry name" value="GcvT"/>
</dbReference>
<dbReference type="GO" id="GO:0032259">
    <property type="term" value="P:methylation"/>
    <property type="evidence" value="ECO:0007669"/>
    <property type="project" value="UniProtKB-KW"/>
</dbReference>
<dbReference type="PANTHER" id="PTHR43757">
    <property type="entry name" value="AMINOMETHYLTRANSFERASE"/>
    <property type="match status" value="1"/>
</dbReference>
<dbReference type="AlphaFoldDB" id="A0A7W7YGY8"/>
<dbReference type="GO" id="GO:0005960">
    <property type="term" value="C:glycine cleavage complex"/>
    <property type="evidence" value="ECO:0007669"/>
    <property type="project" value="InterPro"/>
</dbReference>
<protein>
    <recommendedName>
        <fullName evidence="2 7">Aminomethyltransferase</fullName>
        <ecNumber evidence="2 7">2.1.2.10</ecNumber>
    </recommendedName>
    <alternativeName>
        <fullName evidence="5 7">Glycine cleavage system T protein</fullName>
    </alternativeName>
</protein>
<dbReference type="EC" id="2.1.2.10" evidence="2 7"/>
<dbReference type="EMBL" id="JACHIG010000023">
    <property type="protein sequence ID" value="MBB5035670.1"/>
    <property type="molecule type" value="Genomic_DNA"/>
</dbReference>
<dbReference type="SUPFAM" id="SSF101790">
    <property type="entry name" value="Aminomethyltransferase beta-barrel domain"/>
    <property type="match status" value="1"/>
</dbReference>
<evidence type="ECO:0000256" key="5">
    <source>
        <dbReference type="ARBA" id="ARBA00031395"/>
    </source>
</evidence>
<comment type="subunit">
    <text evidence="7">The glycine cleavage system is composed of four proteins: P, T, L and H.</text>
</comment>
<keyword evidence="3 7" id="KW-0032">Aminotransferase</keyword>
<dbReference type="FunFam" id="3.30.70.1400:FF:000001">
    <property type="entry name" value="Aminomethyltransferase"/>
    <property type="match status" value="1"/>
</dbReference>
<comment type="catalytic activity">
    <reaction evidence="6 7">
        <text>N(6)-[(R)-S(8)-aminomethyldihydrolipoyl]-L-lysyl-[protein] + (6S)-5,6,7,8-tetrahydrofolate = N(6)-[(R)-dihydrolipoyl]-L-lysyl-[protein] + (6R)-5,10-methylene-5,6,7,8-tetrahydrofolate + NH4(+)</text>
        <dbReference type="Rhea" id="RHEA:16945"/>
        <dbReference type="Rhea" id="RHEA-COMP:10475"/>
        <dbReference type="Rhea" id="RHEA-COMP:10492"/>
        <dbReference type="ChEBI" id="CHEBI:15636"/>
        <dbReference type="ChEBI" id="CHEBI:28938"/>
        <dbReference type="ChEBI" id="CHEBI:57453"/>
        <dbReference type="ChEBI" id="CHEBI:83100"/>
        <dbReference type="ChEBI" id="CHEBI:83143"/>
        <dbReference type="EC" id="2.1.2.10"/>
    </reaction>
</comment>
<dbReference type="InterPro" id="IPR013977">
    <property type="entry name" value="GcvT_C"/>
</dbReference>
<dbReference type="InterPro" id="IPR029043">
    <property type="entry name" value="GcvT/YgfZ_C"/>
</dbReference>
<dbReference type="RefSeq" id="WP_343076584.1">
    <property type="nucleotide sequence ID" value="NZ_JACHIG010000023.1"/>
</dbReference>
<evidence type="ECO:0000256" key="6">
    <source>
        <dbReference type="ARBA" id="ARBA00047665"/>
    </source>
</evidence>
<evidence type="ECO:0000256" key="4">
    <source>
        <dbReference type="ARBA" id="ARBA00022679"/>
    </source>
</evidence>
<reference evidence="11 12" key="1">
    <citation type="submission" date="2020-08" db="EMBL/GenBank/DDBJ databases">
        <title>Genomic Encyclopedia of Type Strains, Phase IV (KMG-IV): sequencing the most valuable type-strain genomes for metagenomic binning, comparative biology and taxonomic classification.</title>
        <authorList>
            <person name="Goeker M."/>
        </authorList>
    </citation>
    <scope>NUCLEOTIDE SEQUENCE [LARGE SCALE GENOMIC DNA]</scope>
    <source>
        <strain evidence="11 12">DSM 12252</strain>
    </source>
</reference>
<dbReference type="Proteomes" id="UP000590740">
    <property type="component" value="Unassembled WGS sequence"/>
</dbReference>
<dbReference type="NCBIfam" id="NF001567">
    <property type="entry name" value="PRK00389.1"/>
    <property type="match status" value="1"/>
</dbReference>
<dbReference type="NCBIfam" id="TIGR00528">
    <property type="entry name" value="gcvT"/>
    <property type="match status" value="1"/>
</dbReference>
<feature type="domain" description="Aminomethyltransferase C-terminal" evidence="10">
    <location>
        <begin position="289"/>
        <end position="366"/>
    </location>
</feature>
<comment type="similarity">
    <text evidence="1 7">Belongs to the GcvT family.</text>
</comment>
<evidence type="ECO:0000256" key="7">
    <source>
        <dbReference type="HAMAP-Rule" id="MF_00259"/>
    </source>
</evidence>
<dbReference type="InterPro" id="IPR022903">
    <property type="entry name" value="GcvT_bac"/>
</dbReference>
<feature type="domain" description="GCVT N-terminal" evidence="9">
    <location>
        <begin position="12"/>
        <end position="269"/>
    </location>
</feature>
<evidence type="ECO:0000256" key="3">
    <source>
        <dbReference type="ARBA" id="ARBA00022576"/>
    </source>
</evidence>
<dbReference type="Gene3D" id="3.30.1360.120">
    <property type="entry name" value="Probable tRNA modification gtpase trme, domain 1"/>
    <property type="match status" value="1"/>
</dbReference>
<dbReference type="Pfam" id="PF01571">
    <property type="entry name" value="GCV_T"/>
    <property type="match status" value="1"/>
</dbReference>
<dbReference type="Pfam" id="PF08669">
    <property type="entry name" value="GCV_T_C"/>
    <property type="match status" value="1"/>
</dbReference>
<dbReference type="GO" id="GO:0005829">
    <property type="term" value="C:cytosol"/>
    <property type="evidence" value="ECO:0007669"/>
    <property type="project" value="TreeGrafter"/>
</dbReference>
<dbReference type="Gene3D" id="2.40.30.110">
    <property type="entry name" value="Aminomethyltransferase beta-barrel domains"/>
    <property type="match status" value="1"/>
</dbReference>
<dbReference type="Gene3D" id="4.10.1250.10">
    <property type="entry name" value="Aminomethyltransferase fragment"/>
    <property type="match status" value="1"/>
</dbReference>
<feature type="binding site" evidence="8">
    <location>
        <position position="202"/>
    </location>
    <ligand>
        <name>substrate</name>
    </ligand>
</feature>
<dbReference type="HAMAP" id="MF_00259">
    <property type="entry name" value="GcvT"/>
    <property type="match status" value="1"/>
</dbReference>
<evidence type="ECO:0000259" key="10">
    <source>
        <dbReference type="Pfam" id="PF08669"/>
    </source>
</evidence>
<evidence type="ECO:0000313" key="12">
    <source>
        <dbReference type="Proteomes" id="UP000590740"/>
    </source>
</evidence>
<gene>
    <name evidence="7" type="primary">gcvT</name>
    <name evidence="11" type="ORF">HNQ65_005283</name>
</gene>
<keyword evidence="12" id="KW-1185">Reference proteome</keyword>
<evidence type="ECO:0000256" key="1">
    <source>
        <dbReference type="ARBA" id="ARBA00008609"/>
    </source>
</evidence>
<dbReference type="PANTHER" id="PTHR43757:SF2">
    <property type="entry name" value="AMINOMETHYLTRANSFERASE, MITOCHONDRIAL"/>
    <property type="match status" value="1"/>
</dbReference>
<comment type="caution">
    <text evidence="11">The sequence shown here is derived from an EMBL/GenBank/DDBJ whole genome shotgun (WGS) entry which is preliminary data.</text>
</comment>
<dbReference type="Gene3D" id="3.30.70.1400">
    <property type="entry name" value="Aminomethyltransferase beta-barrel domains"/>
    <property type="match status" value="1"/>
</dbReference>
<dbReference type="PIRSF" id="PIRSF006487">
    <property type="entry name" value="GcvT"/>
    <property type="match status" value="1"/>
</dbReference>
<keyword evidence="4 7" id="KW-0808">Transferase</keyword>
<comment type="function">
    <text evidence="7">The glycine cleavage system catalyzes the degradation of glycine.</text>
</comment>
<dbReference type="SUPFAM" id="SSF103025">
    <property type="entry name" value="Folate-binding domain"/>
    <property type="match status" value="1"/>
</dbReference>